<dbReference type="Proteomes" id="UP000509346">
    <property type="component" value="Chromosome"/>
</dbReference>
<dbReference type="GeneID" id="56083581"/>
<evidence type="ECO:0000313" key="1">
    <source>
        <dbReference type="EMBL" id="QLH82473.1"/>
    </source>
</evidence>
<dbReference type="RefSeq" id="WP_179917568.1">
    <property type="nucleotide sequence ID" value="NZ_CP058909.1"/>
</dbReference>
<sequence length="188" mass="21622">MSVERVRIEHECDGQEVVGFGAYRVLETFDDAASEGVREDVRNRVARAMEDFPELAHEVVTVVRLDPDFEPDDVNGRAGMSNRLVYLPAEERSWMMTVYHELAHLAIHIRDTKGDDVPPTSEEYCSIFAVARMPPELIERNYISYLGEPGPPQEEWPEICRRALAYREENGANSHYIQRAREWLGVDE</sequence>
<reference evidence="1 3" key="1">
    <citation type="submission" date="2020-07" db="EMBL/GenBank/DDBJ databases">
        <title>Halosimplex litoreum sp. nov. and Halosimplex rubrum sp. nov., isolated from different salt environments.</title>
        <authorList>
            <person name="Cui H."/>
        </authorList>
    </citation>
    <scope>NUCLEOTIDE SEQUENCE [LARGE SCALE GENOMIC DNA]</scope>
    <source>
        <strain evidence="1 3">R2</strain>
    </source>
</reference>
<name>A0A7D5TBU2_9EURY</name>
<dbReference type="KEGG" id="hpel:HZS54_13290"/>
<organism evidence="1 3">
    <name type="scientific">Halosimplex pelagicum</name>
    <dbReference type="NCBI Taxonomy" id="869886"/>
    <lineage>
        <taxon>Archaea</taxon>
        <taxon>Methanobacteriati</taxon>
        <taxon>Methanobacteriota</taxon>
        <taxon>Stenosarchaea group</taxon>
        <taxon>Halobacteria</taxon>
        <taxon>Halobacteriales</taxon>
        <taxon>Haloarculaceae</taxon>
        <taxon>Halosimplex</taxon>
    </lineage>
</organism>
<gene>
    <name evidence="1" type="ORF">HZS54_12985</name>
    <name evidence="2" type="ORF">HZS54_13290</name>
</gene>
<dbReference type="EMBL" id="CP058909">
    <property type="protein sequence ID" value="QLH82529.1"/>
    <property type="molecule type" value="Genomic_DNA"/>
</dbReference>
<dbReference type="AlphaFoldDB" id="A0A7D5TBU2"/>
<evidence type="ECO:0000313" key="2">
    <source>
        <dbReference type="EMBL" id="QLH82529.1"/>
    </source>
</evidence>
<dbReference type="EMBL" id="CP058909">
    <property type="protein sequence ID" value="QLH82473.1"/>
    <property type="molecule type" value="Genomic_DNA"/>
</dbReference>
<accession>A0A7D5TBU2</accession>
<protein>
    <submittedName>
        <fullName evidence="1">Uncharacterized protein</fullName>
    </submittedName>
</protein>
<proteinExistence type="predicted"/>
<dbReference type="KEGG" id="hpel:HZS54_12985"/>
<keyword evidence="3" id="KW-1185">Reference proteome</keyword>
<dbReference type="OrthoDB" id="351125at2157"/>
<evidence type="ECO:0000313" key="3">
    <source>
        <dbReference type="Proteomes" id="UP000509346"/>
    </source>
</evidence>